<evidence type="ECO:0000259" key="5">
    <source>
        <dbReference type="PROSITE" id="PS51379"/>
    </source>
</evidence>
<evidence type="ECO:0000256" key="2">
    <source>
        <dbReference type="ARBA" id="ARBA00022982"/>
    </source>
</evidence>
<dbReference type="Pfam" id="PF13187">
    <property type="entry name" value="Fer4_9"/>
    <property type="match status" value="1"/>
</dbReference>
<proteinExistence type="predicted"/>
<comment type="caution">
    <text evidence="6">The sequence shown here is derived from an EMBL/GenBank/DDBJ whole genome shotgun (WGS) entry which is preliminary data.</text>
</comment>
<gene>
    <name evidence="6" type="ORF">HWQ67_09920</name>
</gene>
<dbReference type="Pfam" id="PF00766">
    <property type="entry name" value="ETF_alpha"/>
    <property type="match status" value="1"/>
</dbReference>
<evidence type="ECO:0000256" key="4">
    <source>
        <dbReference type="ARBA" id="ARBA00023014"/>
    </source>
</evidence>
<evidence type="ECO:0000256" key="3">
    <source>
        <dbReference type="ARBA" id="ARBA00023004"/>
    </source>
</evidence>
<evidence type="ECO:0000256" key="1">
    <source>
        <dbReference type="ARBA" id="ARBA00022723"/>
    </source>
</evidence>
<dbReference type="InterPro" id="IPR033947">
    <property type="entry name" value="ETF_alpha_N"/>
</dbReference>
<dbReference type="PIRSF" id="PIRSF000089">
    <property type="entry name" value="Electra_flavoP_a"/>
    <property type="match status" value="1"/>
</dbReference>
<dbReference type="Pfam" id="PF01012">
    <property type="entry name" value="ETF"/>
    <property type="match status" value="1"/>
</dbReference>
<reference evidence="6 7" key="1">
    <citation type="journal article" date="2020" name="J Geophys Res Biogeosci">
        <title>Magnetotaxis as an Adaptation to Enable Bacterial Shuttling of Microbial Sulfur and Sulfur Cycling Across Aquatic Oxic#Anoxic Interfaces.</title>
        <authorList>
            <person name="Li J."/>
            <person name="Liu P."/>
            <person name="Wang J."/>
            <person name="Roberts A.P."/>
            <person name="Pan Y."/>
        </authorList>
    </citation>
    <scope>NUCLEOTIDE SEQUENCE [LARGE SCALE GENOMIC DNA]</scope>
    <source>
        <strain evidence="6 7">MYR-1_YQ</strain>
    </source>
</reference>
<dbReference type="EMBL" id="JABXWD010000165">
    <property type="protein sequence ID" value="MBV6341902.1"/>
    <property type="molecule type" value="Genomic_DNA"/>
</dbReference>
<feature type="domain" description="4Fe-4S ferredoxin-type" evidence="5">
    <location>
        <begin position="1"/>
        <end position="30"/>
    </location>
</feature>
<dbReference type="CDD" id="cd01715">
    <property type="entry name" value="ETF_alpha"/>
    <property type="match status" value="1"/>
</dbReference>
<feature type="domain" description="4Fe-4S ferredoxin-type" evidence="5">
    <location>
        <begin position="31"/>
        <end position="58"/>
    </location>
</feature>
<evidence type="ECO:0000313" key="6">
    <source>
        <dbReference type="EMBL" id="MBV6341902.1"/>
    </source>
</evidence>
<dbReference type="PROSITE" id="PS00696">
    <property type="entry name" value="ETF_ALPHA"/>
    <property type="match status" value="1"/>
</dbReference>
<dbReference type="PANTHER" id="PTHR43153:SF1">
    <property type="entry name" value="ELECTRON TRANSFER FLAVOPROTEIN SUBUNIT ALPHA, MITOCHONDRIAL"/>
    <property type="match status" value="1"/>
</dbReference>
<dbReference type="Proteomes" id="UP001196980">
    <property type="component" value="Unassembled WGS sequence"/>
</dbReference>
<dbReference type="InterPro" id="IPR017900">
    <property type="entry name" value="4Fe4S_Fe_S_CS"/>
</dbReference>
<name>A0ABS6RZV0_9BACT</name>
<protein>
    <submittedName>
        <fullName evidence="6">Electron transfer flavoprotein subunit alpha</fullName>
    </submittedName>
</protein>
<dbReference type="PANTHER" id="PTHR43153">
    <property type="entry name" value="ELECTRON TRANSFER FLAVOPROTEIN ALPHA"/>
    <property type="match status" value="1"/>
</dbReference>
<sequence>MQIKVDRELCTGCQTCIASCPYDAIVMTQDKAFINEYCQLCRACMSACPEGAIKEYTDSPAQDTLGDMTAYKGILVFAEQRDGRIAHVALELLSTGRRLADTLSVQLSAALFGAGEAEAAELIKWGADIVYLCCDNRLMRFNDEPYTELLSKIISEHKPEIVLAGATAVGRSFFPRVAARLHAGLTADCTSLEIEEGTRNLLAIRPAFGGNIMATILCPGTRPQMATVRPKVMKKGSYDTCRKGEIVKIEMPVKAYRTKVVDVVKEDSYFNISLQDAEVIVSGGRGLGNAKGFEMLRELAELLSGTLGASRAAVDEGWIQYGHQVGQTGKTVCPKIYIACGISGAVQHMVGMQSSDIIIAINKNPEAPIFDIANYGIVGDIYEIVPLAIKKIKGEKGL</sequence>
<keyword evidence="1" id="KW-0479">Metal-binding</keyword>
<accession>A0ABS6RZV0</accession>
<keyword evidence="7" id="KW-1185">Reference proteome</keyword>
<keyword evidence="2" id="KW-0813">Transport</keyword>
<keyword evidence="3" id="KW-0408">Iron</keyword>
<organism evidence="6 7">
    <name type="scientific">Candidatus Magnetobacterium casense</name>
    <dbReference type="NCBI Taxonomy" id="1455061"/>
    <lineage>
        <taxon>Bacteria</taxon>
        <taxon>Pseudomonadati</taxon>
        <taxon>Nitrospirota</taxon>
        <taxon>Thermodesulfovibrionia</taxon>
        <taxon>Thermodesulfovibrionales</taxon>
        <taxon>Candidatus Magnetobacteriaceae</taxon>
        <taxon>Candidatus Magnetobacterium</taxon>
    </lineage>
</organism>
<evidence type="ECO:0000313" key="7">
    <source>
        <dbReference type="Proteomes" id="UP001196980"/>
    </source>
</evidence>
<keyword evidence="2" id="KW-0249">Electron transport</keyword>
<dbReference type="InterPro" id="IPR014730">
    <property type="entry name" value="ETF_a/b_N"/>
</dbReference>
<dbReference type="RefSeq" id="WP_218252531.1">
    <property type="nucleotide sequence ID" value="NZ_JABXWD010000165.1"/>
</dbReference>
<dbReference type="InterPro" id="IPR001308">
    <property type="entry name" value="ETF_a/FixB"/>
</dbReference>
<dbReference type="PROSITE" id="PS00198">
    <property type="entry name" value="4FE4S_FER_1"/>
    <property type="match status" value="2"/>
</dbReference>
<dbReference type="InterPro" id="IPR017896">
    <property type="entry name" value="4Fe4S_Fe-S-bd"/>
</dbReference>
<dbReference type="SMART" id="SM00893">
    <property type="entry name" value="ETF"/>
    <property type="match status" value="1"/>
</dbReference>
<dbReference type="PROSITE" id="PS51379">
    <property type="entry name" value="4FE4S_FER_2"/>
    <property type="match status" value="2"/>
</dbReference>
<dbReference type="InterPro" id="IPR014731">
    <property type="entry name" value="ETF_asu_C"/>
</dbReference>
<keyword evidence="4" id="KW-0411">Iron-sulfur</keyword>
<dbReference type="InterPro" id="IPR018206">
    <property type="entry name" value="ETF_asu_C_CS"/>
</dbReference>